<dbReference type="Pfam" id="PF01042">
    <property type="entry name" value="Ribonuc_L-PSP"/>
    <property type="match status" value="1"/>
</dbReference>
<dbReference type="RefSeq" id="WP_069405936.1">
    <property type="nucleotide sequence ID" value="NZ_JBHRZJ010000011.1"/>
</dbReference>
<dbReference type="AlphaFoldDB" id="A0A1E3RSX6"/>
<evidence type="ECO:0008006" key="3">
    <source>
        <dbReference type="Google" id="ProtNLM"/>
    </source>
</evidence>
<sequence length="135" mass="14773">MSISEVYSKKLNTPLGVFSQAIKVTDPKELLFVSGLTSRAPSGEVVGVGDVKVQTETILENMKSILEEAGGSLADIVKLTVFIRDMEQFDDIHEVRKRYFSAPLPASSMFEVSRLVDKELLIEIEAIAAIGQSGR</sequence>
<gene>
    <name evidence="1" type="ORF">BHQ17_14860</name>
</gene>
<dbReference type="OrthoDB" id="9815126at2"/>
<evidence type="ECO:0000313" key="1">
    <source>
        <dbReference type="EMBL" id="ODQ93006.1"/>
    </source>
</evidence>
<dbReference type="EMBL" id="MIGZ01000082">
    <property type="protein sequence ID" value="ODQ93006.1"/>
    <property type="molecule type" value="Genomic_DNA"/>
</dbReference>
<proteinExistence type="predicted"/>
<reference evidence="2" key="1">
    <citation type="submission" date="2016-09" db="EMBL/GenBank/DDBJ databases">
        <authorList>
            <person name="Greninger A.L."/>
            <person name="Jerome K.R."/>
            <person name="Mcnair B."/>
            <person name="Wallis C."/>
            <person name="Fang F."/>
        </authorList>
    </citation>
    <scope>NUCLEOTIDE SEQUENCE [LARGE SCALE GENOMIC DNA]</scope>
    <source>
        <strain evidence="2">M7</strain>
    </source>
</reference>
<dbReference type="GO" id="GO:0019239">
    <property type="term" value="F:deaminase activity"/>
    <property type="evidence" value="ECO:0007669"/>
    <property type="project" value="TreeGrafter"/>
</dbReference>
<dbReference type="InterPro" id="IPR006175">
    <property type="entry name" value="YjgF/YER057c/UK114"/>
</dbReference>
<dbReference type="SUPFAM" id="SSF55298">
    <property type="entry name" value="YjgF-like"/>
    <property type="match status" value="1"/>
</dbReference>
<comment type="caution">
    <text evidence="1">The sequence shown here is derived from an EMBL/GenBank/DDBJ whole genome shotgun (WGS) entry which is preliminary data.</text>
</comment>
<dbReference type="PANTHER" id="PTHR11803:SF39">
    <property type="entry name" value="2-IMINOBUTANOATE_2-IMINOPROPANOATE DEAMINASE"/>
    <property type="match status" value="1"/>
</dbReference>
<organism evidence="1 2">
    <name type="scientific">Mycolicibacterium holsaticum</name>
    <dbReference type="NCBI Taxonomy" id="152142"/>
    <lineage>
        <taxon>Bacteria</taxon>
        <taxon>Bacillati</taxon>
        <taxon>Actinomycetota</taxon>
        <taxon>Actinomycetes</taxon>
        <taxon>Mycobacteriales</taxon>
        <taxon>Mycobacteriaceae</taxon>
        <taxon>Mycolicibacterium</taxon>
    </lineage>
</organism>
<protein>
    <recommendedName>
        <fullName evidence="3">Enamine deaminase RidA</fullName>
    </recommendedName>
</protein>
<dbReference type="PANTHER" id="PTHR11803">
    <property type="entry name" value="2-IMINOBUTANOATE/2-IMINOPROPANOATE DEAMINASE RIDA"/>
    <property type="match status" value="1"/>
</dbReference>
<dbReference type="CDD" id="cd00448">
    <property type="entry name" value="YjgF_YER057c_UK114_family"/>
    <property type="match status" value="1"/>
</dbReference>
<evidence type="ECO:0000313" key="2">
    <source>
        <dbReference type="Proteomes" id="UP000094243"/>
    </source>
</evidence>
<dbReference type="Proteomes" id="UP000094243">
    <property type="component" value="Unassembled WGS sequence"/>
</dbReference>
<dbReference type="GO" id="GO:0005829">
    <property type="term" value="C:cytosol"/>
    <property type="evidence" value="ECO:0007669"/>
    <property type="project" value="TreeGrafter"/>
</dbReference>
<dbReference type="InterPro" id="IPR035959">
    <property type="entry name" value="RutC-like_sf"/>
</dbReference>
<name>A0A1E3RSX6_9MYCO</name>
<dbReference type="Gene3D" id="3.30.1330.40">
    <property type="entry name" value="RutC-like"/>
    <property type="match status" value="1"/>
</dbReference>
<keyword evidence="2" id="KW-1185">Reference proteome</keyword>
<accession>A0A1E3RSX6</accession>